<feature type="domain" description="Mammalian cell entry C-terminal" evidence="3">
    <location>
        <begin position="122"/>
        <end position="294"/>
    </location>
</feature>
<evidence type="ECO:0000259" key="3">
    <source>
        <dbReference type="Pfam" id="PF11887"/>
    </source>
</evidence>
<keyword evidence="1" id="KW-0472">Membrane</keyword>
<dbReference type="InterPro" id="IPR052336">
    <property type="entry name" value="MlaD_Phospholipid_Transporter"/>
</dbReference>
<organism evidence="4 5">
    <name type="scientific">Actinomadura yumaensis</name>
    <dbReference type="NCBI Taxonomy" id="111807"/>
    <lineage>
        <taxon>Bacteria</taxon>
        <taxon>Bacillati</taxon>
        <taxon>Actinomycetota</taxon>
        <taxon>Actinomycetes</taxon>
        <taxon>Streptosporangiales</taxon>
        <taxon>Thermomonosporaceae</taxon>
        <taxon>Actinomadura</taxon>
    </lineage>
</organism>
<dbReference type="InterPro" id="IPR003399">
    <property type="entry name" value="Mce/MlaD"/>
</dbReference>
<dbReference type="InterPro" id="IPR024516">
    <property type="entry name" value="Mce_C"/>
</dbReference>
<proteinExistence type="predicted"/>
<dbReference type="Pfam" id="PF11887">
    <property type="entry name" value="Mce4_CUP1"/>
    <property type="match status" value="1"/>
</dbReference>
<feature type="domain" description="Mce/MlaD" evidence="2">
    <location>
        <begin position="41"/>
        <end position="118"/>
    </location>
</feature>
<evidence type="ECO:0000256" key="1">
    <source>
        <dbReference type="SAM" id="Phobius"/>
    </source>
</evidence>
<keyword evidence="5" id="KW-1185">Reference proteome</keyword>
<name>A0ABW2CMB6_9ACTN</name>
<protein>
    <submittedName>
        <fullName evidence="4">MCE family protein</fullName>
    </submittedName>
</protein>
<keyword evidence="1" id="KW-0812">Transmembrane</keyword>
<feature type="transmembrane region" description="Helical" evidence="1">
    <location>
        <begin position="12"/>
        <end position="34"/>
    </location>
</feature>
<dbReference type="EMBL" id="JBHSXS010000011">
    <property type="protein sequence ID" value="MFC6882075.1"/>
    <property type="molecule type" value="Genomic_DNA"/>
</dbReference>
<dbReference type="RefSeq" id="WP_160825084.1">
    <property type="nucleotide sequence ID" value="NZ_JBHSXE010000001.1"/>
</dbReference>
<gene>
    <name evidence="4" type="ORF">ACFQKB_20145</name>
</gene>
<evidence type="ECO:0000313" key="5">
    <source>
        <dbReference type="Proteomes" id="UP001596380"/>
    </source>
</evidence>
<sequence>MSDEHLSQRSRTLHAAFGIAVMVLAAVVVAVASAPPGGRAHRFRATFRTAGQGLDPGRSDVKVRGVTVGRVESARLLPDGRVAVGMRVERGVRVTAGTVAAIEPVSVFGPKDLTLEPGPPGRVLPDGATIARTVDPREATGIAGPAYELSRAVAPEDVETLLRTLGSGLDGQGPALRRTVVNGSAVLDAFHARRAELRALVSDLTGLSGTFAGRGGTVTGIAGDLNRLGPAVHGRPDRLGRLLDETAGLAERVGGTLARKGGAIGETIDGLGRVAEVMGRRQGDIPVLLNVLDQFFSGLGGVVHVPGPEGSILARGIGIMSVDLCEIFVDLCTWR</sequence>
<dbReference type="Proteomes" id="UP001596380">
    <property type="component" value="Unassembled WGS sequence"/>
</dbReference>
<accession>A0ABW2CMB6</accession>
<dbReference type="Pfam" id="PF02470">
    <property type="entry name" value="MlaD"/>
    <property type="match status" value="1"/>
</dbReference>
<keyword evidence="1" id="KW-1133">Transmembrane helix</keyword>
<evidence type="ECO:0000313" key="4">
    <source>
        <dbReference type="EMBL" id="MFC6882075.1"/>
    </source>
</evidence>
<evidence type="ECO:0000259" key="2">
    <source>
        <dbReference type="Pfam" id="PF02470"/>
    </source>
</evidence>
<dbReference type="PANTHER" id="PTHR33371:SF16">
    <property type="entry name" value="MCE-FAMILY PROTEIN MCE3F"/>
    <property type="match status" value="1"/>
</dbReference>
<dbReference type="PANTHER" id="PTHR33371">
    <property type="entry name" value="INTERMEMBRANE PHOSPHOLIPID TRANSPORT SYSTEM BINDING PROTEIN MLAD-RELATED"/>
    <property type="match status" value="1"/>
</dbReference>
<reference evidence="5" key="1">
    <citation type="journal article" date="2019" name="Int. J. Syst. Evol. Microbiol.">
        <title>The Global Catalogue of Microorganisms (GCM) 10K type strain sequencing project: providing services to taxonomists for standard genome sequencing and annotation.</title>
        <authorList>
            <consortium name="The Broad Institute Genomics Platform"/>
            <consortium name="The Broad Institute Genome Sequencing Center for Infectious Disease"/>
            <person name="Wu L."/>
            <person name="Ma J."/>
        </authorList>
    </citation>
    <scope>NUCLEOTIDE SEQUENCE [LARGE SCALE GENOMIC DNA]</scope>
    <source>
        <strain evidence="5">JCM 3369</strain>
    </source>
</reference>
<comment type="caution">
    <text evidence="4">The sequence shown here is derived from an EMBL/GenBank/DDBJ whole genome shotgun (WGS) entry which is preliminary data.</text>
</comment>